<dbReference type="SUPFAM" id="SSF52200">
    <property type="entry name" value="Toll/Interleukin receptor TIR domain"/>
    <property type="match status" value="1"/>
</dbReference>
<dbReference type="RefSeq" id="WP_166661120.1">
    <property type="nucleotide sequence ID" value="NZ_BOMD01000083.1"/>
</dbReference>
<evidence type="ECO:0000313" key="4">
    <source>
        <dbReference type="EMBL" id="TDO38016.1"/>
    </source>
</evidence>
<dbReference type="Pfam" id="PF13676">
    <property type="entry name" value="TIR_2"/>
    <property type="match status" value="1"/>
</dbReference>
<dbReference type="Gene3D" id="1.25.40.10">
    <property type="entry name" value="Tetratricopeptide repeat domain"/>
    <property type="match status" value="4"/>
</dbReference>
<organism evidence="4 5">
    <name type="scientific">Paractinoplanes brasiliensis</name>
    <dbReference type="NCBI Taxonomy" id="52695"/>
    <lineage>
        <taxon>Bacteria</taxon>
        <taxon>Bacillati</taxon>
        <taxon>Actinomycetota</taxon>
        <taxon>Actinomycetes</taxon>
        <taxon>Micromonosporales</taxon>
        <taxon>Micromonosporaceae</taxon>
        <taxon>Paractinoplanes</taxon>
    </lineage>
</organism>
<dbReference type="InterPro" id="IPR041664">
    <property type="entry name" value="AAA_16"/>
</dbReference>
<accession>A0A4R6JSQ0</accession>
<dbReference type="InterPro" id="IPR027417">
    <property type="entry name" value="P-loop_NTPase"/>
</dbReference>
<dbReference type="EMBL" id="SNWR01000001">
    <property type="protein sequence ID" value="TDO38016.1"/>
    <property type="molecule type" value="Genomic_DNA"/>
</dbReference>
<feature type="domain" description="CHAT" evidence="1">
    <location>
        <begin position="209"/>
        <end position="471"/>
    </location>
</feature>
<dbReference type="InterPro" id="IPR019734">
    <property type="entry name" value="TPR_rpt"/>
</dbReference>
<protein>
    <submittedName>
        <fullName evidence="4">Tetratricopeptide repeat protein</fullName>
    </submittedName>
</protein>
<evidence type="ECO:0000259" key="3">
    <source>
        <dbReference type="Pfam" id="PF13676"/>
    </source>
</evidence>
<evidence type="ECO:0000259" key="2">
    <source>
        <dbReference type="Pfam" id="PF13191"/>
    </source>
</evidence>
<dbReference type="InterPro" id="IPR000157">
    <property type="entry name" value="TIR_dom"/>
</dbReference>
<sequence length="1777" mass="191423">MADDVLIYVAHAAGDAALAAGLGVELQDRGLRVFLRAWDVQPGQTTVDRLDETIEECGAAVVLISGDGGRIREYPALTELADLGKLTVVPVVFDGAAVPPSLSGRERIDFTRAGTRADHDLRYDALARALRGEPVARRSVAAPEFDRTSETPVDIRLVIGSNETVLVPPYGERVSAAHDGLTAVVQHVAGRAERDRLRRSRAEQAIRTVGRELGQRFLPGPVADSLVDLLAGAATRNQAVRICLETEIEELPWETTILPGDAVPLALRPQVRLFRGWDLGATAQPDIPGPLSILAVVASPDGGHQDLLDYEHELSTILRRVDNARRGGAHVRVLNWGSVGAIREALHEERFHILHISCHAAPGVLLMETPDGGPDEVDAVRLARELVLPDRGVPMIVLAGCHTAGADALPGLAHTLLEHGVPTVVAMTAAVTDIYATELLSTVYGRLSRAGEPADPLAVLSDARRELEHTRAARPARDRIRQLPEWPTATMFSRVRETALYDPRTRGSVPERVPPARVAAGIAHLDDGEFVGRRADLRRLLGVLRGRAAGHGVLIHGIGGVGKSSLAAQAARMAASSSDTVVASLHGRCTTDEIMMAIANRLRVAEFPDAEGSKRLHRRLTDAEDGWDLRLEMLRDEVVEQGVDVLLVVDDPLGDPASTAPGIHPVLDADVRDFLTAWLRIGRGARLLVTARHADVLTHPKLITHHLGPLSRAETEKLMWRLPAVYTLDDEQRARAYRDLGGHPRSLEYLDAVLSSGAGGPERLPGGARDGSRPFDRVADRLERGLRRRGVSDVQGWMRTAAGDVDVATAEAIAEASAEVLLDDILEQLGATFPEARGLLVASSVHRVPVTRAALQWVVTEPAAVLPERVDRLRKHYDRLARACAEDPGTTLDDLPMSSAEYARLNRDLAAQTLPADVPWLDAACAELTRLGLLTPAPADDGEPRWVVHRWTASSLAAAAPEEVLRAHRRAADHRRWWARLNSRDPAYDYSDLEEAHHHCVAAGDVDQAVGVAAELCVALDARSELRQEQRVCLDTVSLLRDEQPEAWFFRHQLGVISLRLGDYADAEWNLGLCRRLAETHGDPVAEAAALRELGALAQLRGNPDTARDLYLSATHRCQEPGVNGTPAALTVLASSYQQIGALALARGDHEAWRWSVGALRIAEELAGTNELAEADRDLARLARAVGDQQRADEHELAAGESTALGLDSVRLLATSALQTGAVQLMRGAPGLAARDLWHAFEAARDLGDLPLLAQCAQNYGDVLFEVGDHEFALHMYEMLAEMADELEDPVRCAIAEQQMGRVVAQLGEGGLAEEHFAEADAIADRLCSRSLRAATSLFRGSVAERAGRLEDARELFARAMTAAEDTDDAVWVASAIQQGGIDARRGDPSGAARWFDLALRRAAAAGNQRSRVACLTALGLLAREDGRADDAVHALLEAVEAAKAGGDVRAAAGGLLHLGRLYGDRGDLRMAEAWYSRVLSLLDEQQDADLVAEARRQRGRFRLELDHEKYDEAVEDLERAAGFYRALNAPPALAWCLLHICRGRLMTGDDEAAEVAGIEAGELAGAVPDTPLRVVALLAAGEQRLDQGDLEAAVALFDEALAGATRIETPPAGLTADALRMLARACRAAGDPAGAVTRLRAAIGIAEAQQDRLAIMHDSRDLGRACRLLGRAEEAREHLERSAGIAASVDDQAALLAAGGAGGAAATVADGQWRDTWWLRRTRQVRGERPFADGTPKYLGPSVDQVLREMSPRWSAAAAVPLACRPFGLGRAARAA</sequence>
<feature type="domain" description="Orc1-like AAA ATPase" evidence="2">
    <location>
        <begin position="529"/>
        <end position="650"/>
    </location>
</feature>
<dbReference type="SMART" id="SM00028">
    <property type="entry name" value="TPR"/>
    <property type="match status" value="10"/>
</dbReference>
<dbReference type="GO" id="GO:0007165">
    <property type="term" value="P:signal transduction"/>
    <property type="evidence" value="ECO:0007669"/>
    <property type="project" value="InterPro"/>
</dbReference>
<evidence type="ECO:0000313" key="5">
    <source>
        <dbReference type="Proteomes" id="UP000294901"/>
    </source>
</evidence>
<dbReference type="InterPro" id="IPR011990">
    <property type="entry name" value="TPR-like_helical_dom_sf"/>
</dbReference>
<dbReference type="Proteomes" id="UP000294901">
    <property type="component" value="Unassembled WGS sequence"/>
</dbReference>
<keyword evidence="5" id="KW-1185">Reference proteome</keyword>
<dbReference type="SUPFAM" id="SSF48452">
    <property type="entry name" value="TPR-like"/>
    <property type="match status" value="4"/>
</dbReference>
<dbReference type="PANTHER" id="PTHR47691:SF3">
    <property type="entry name" value="HTH-TYPE TRANSCRIPTIONAL REGULATOR RV0890C-RELATED"/>
    <property type="match status" value="1"/>
</dbReference>
<dbReference type="Pfam" id="PF12770">
    <property type="entry name" value="CHAT"/>
    <property type="match status" value="1"/>
</dbReference>
<evidence type="ECO:0000259" key="1">
    <source>
        <dbReference type="Pfam" id="PF12770"/>
    </source>
</evidence>
<comment type="caution">
    <text evidence="4">The sequence shown here is derived from an EMBL/GenBank/DDBJ whole genome shotgun (WGS) entry which is preliminary data.</text>
</comment>
<dbReference type="Pfam" id="PF13191">
    <property type="entry name" value="AAA_16"/>
    <property type="match status" value="1"/>
</dbReference>
<dbReference type="PANTHER" id="PTHR47691">
    <property type="entry name" value="REGULATOR-RELATED"/>
    <property type="match status" value="1"/>
</dbReference>
<feature type="domain" description="TIR" evidence="3">
    <location>
        <begin position="7"/>
        <end position="115"/>
    </location>
</feature>
<dbReference type="SUPFAM" id="SSF52540">
    <property type="entry name" value="P-loop containing nucleoside triphosphate hydrolases"/>
    <property type="match status" value="1"/>
</dbReference>
<name>A0A4R6JSQ0_9ACTN</name>
<reference evidence="4 5" key="1">
    <citation type="submission" date="2019-03" db="EMBL/GenBank/DDBJ databases">
        <title>Sequencing the genomes of 1000 actinobacteria strains.</title>
        <authorList>
            <person name="Klenk H.-P."/>
        </authorList>
    </citation>
    <scope>NUCLEOTIDE SEQUENCE [LARGE SCALE GENOMIC DNA]</scope>
    <source>
        <strain evidence="4 5">DSM 43805</strain>
    </source>
</reference>
<dbReference type="InterPro" id="IPR024983">
    <property type="entry name" value="CHAT_dom"/>
</dbReference>
<dbReference type="Pfam" id="PF13424">
    <property type="entry name" value="TPR_12"/>
    <property type="match status" value="1"/>
</dbReference>
<gene>
    <name evidence="4" type="ORF">C8E87_1658</name>
</gene>
<dbReference type="Gene3D" id="3.40.50.10140">
    <property type="entry name" value="Toll/interleukin-1 receptor homology (TIR) domain"/>
    <property type="match status" value="1"/>
</dbReference>
<proteinExistence type="predicted"/>
<dbReference type="Gene3D" id="3.40.50.300">
    <property type="entry name" value="P-loop containing nucleotide triphosphate hydrolases"/>
    <property type="match status" value="1"/>
</dbReference>
<dbReference type="InterPro" id="IPR035897">
    <property type="entry name" value="Toll_tir_struct_dom_sf"/>
</dbReference>